<accession>A0A918EGF3</accession>
<gene>
    <name evidence="1" type="ORF">GCM10010185_63370</name>
</gene>
<proteinExistence type="predicted"/>
<keyword evidence="2" id="KW-1185">Reference proteome</keyword>
<sequence>MSTHAFVDESIRNGTYLLAAAIVDPKDLALLRGALRTLLLPGQAELHFKKETPARRRLIMARLCAEGARVRIYRRTCGKHSEVARQECLAALTRDLLDSGAVRLVLDTREDRDINDVHTIRTALGKLPKESQMTYEHMVSTQERLLWIADAVAWSYGAGGDWLRRAQRVIADVVDLDDWS</sequence>
<reference evidence="1" key="1">
    <citation type="journal article" date="2014" name="Int. J. Syst. Evol. Microbiol.">
        <title>Complete genome sequence of Corynebacterium casei LMG S-19264T (=DSM 44701T), isolated from a smear-ripened cheese.</title>
        <authorList>
            <consortium name="US DOE Joint Genome Institute (JGI-PGF)"/>
            <person name="Walter F."/>
            <person name="Albersmeier A."/>
            <person name="Kalinowski J."/>
            <person name="Ruckert C."/>
        </authorList>
    </citation>
    <scope>NUCLEOTIDE SEQUENCE</scope>
    <source>
        <strain evidence="1">JCM 3313</strain>
    </source>
</reference>
<reference evidence="1" key="2">
    <citation type="submission" date="2020-09" db="EMBL/GenBank/DDBJ databases">
        <authorList>
            <person name="Sun Q."/>
            <person name="Ohkuma M."/>
        </authorList>
    </citation>
    <scope>NUCLEOTIDE SEQUENCE</scope>
    <source>
        <strain evidence="1">JCM 3313</strain>
    </source>
</reference>
<organism evidence="1 2">
    <name type="scientific">Saccharothrix coeruleofusca</name>
    <dbReference type="NCBI Taxonomy" id="33919"/>
    <lineage>
        <taxon>Bacteria</taxon>
        <taxon>Bacillati</taxon>
        <taxon>Actinomycetota</taxon>
        <taxon>Actinomycetes</taxon>
        <taxon>Pseudonocardiales</taxon>
        <taxon>Pseudonocardiaceae</taxon>
        <taxon>Saccharothrix</taxon>
    </lineage>
</organism>
<protein>
    <recommendedName>
        <fullName evidence="3">DUF3800 domain-containing protein</fullName>
    </recommendedName>
</protein>
<dbReference type="RefSeq" id="WP_189227007.1">
    <property type="nucleotide sequence ID" value="NZ_JAGINV010000001.1"/>
</dbReference>
<evidence type="ECO:0000313" key="2">
    <source>
        <dbReference type="Proteomes" id="UP000639606"/>
    </source>
</evidence>
<evidence type="ECO:0000313" key="1">
    <source>
        <dbReference type="EMBL" id="GGP80791.1"/>
    </source>
</evidence>
<name>A0A918EGF3_9PSEU</name>
<dbReference type="EMBL" id="BMRG01000020">
    <property type="protein sequence ID" value="GGP80791.1"/>
    <property type="molecule type" value="Genomic_DNA"/>
</dbReference>
<dbReference type="Proteomes" id="UP000639606">
    <property type="component" value="Unassembled WGS sequence"/>
</dbReference>
<dbReference type="AlphaFoldDB" id="A0A918EGF3"/>
<comment type="caution">
    <text evidence="1">The sequence shown here is derived from an EMBL/GenBank/DDBJ whole genome shotgun (WGS) entry which is preliminary data.</text>
</comment>
<evidence type="ECO:0008006" key="3">
    <source>
        <dbReference type="Google" id="ProtNLM"/>
    </source>
</evidence>